<dbReference type="STRING" id="525904.Tter_2671"/>
<comment type="subcellular location">
    <subcellularLocation>
        <location evidence="1">Cell membrane</location>
        <topology evidence="1">Multi-pass membrane protein</topology>
    </subcellularLocation>
</comment>
<feature type="transmembrane region" description="Helical" evidence="6">
    <location>
        <begin position="283"/>
        <end position="303"/>
    </location>
</feature>
<dbReference type="HOGENOM" id="CLU_789221_0_0_0"/>
<reference evidence="9" key="1">
    <citation type="journal article" date="2010" name="Stand. Genomic Sci.">
        <title>Complete genome sequence of 'Thermobaculum terrenum' type strain (YNP1).</title>
        <authorList>
            <person name="Kiss H."/>
            <person name="Cleland D."/>
            <person name="Lapidus A."/>
            <person name="Lucas S."/>
            <person name="Glavina Del Rio T."/>
            <person name="Nolan M."/>
            <person name="Tice H."/>
            <person name="Han C."/>
            <person name="Goodwin L."/>
            <person name="Pitluck S."/>
            <person name="Liolios K."/>
            <person name="Ivanova N."/>
            <person name="Mavromatis K."/>
            <person name="Ovchinnikova G."/>
            <person name="Pati A."/>
            <person name="Chen A."/>
            <person name="Palaniappan K."/>
            <person name="Land M."/>
            <person name="Hauser L."/>
            <person name="Chang Y."/>
            <person name="Jeffries C."/>
            <person name="Lu M."/>
            <person name="Brettin T."/>
            <person name="Detter J."/>
            <person name="Goker M."/>
            <person name="Tindall B."/>
            <person name="Beck B."/>
            <person name="McDermott T."/>
            <person name="Woyke T."/>
            <person name="Bristow J."/>
            <person name="Eisen J."/>
            <person name="Markowitz V."/>
            <person name="Hugenholtz P."/>
            <person name="Kyrpides N."/>
            <person name="Klenk H."/>
            <person name="Cheng J."/>
        </authorList>
    </citation>
    <scope>NUCLEOTIDE SEQUENCE [LARGE SCALE GENOMIC DNA]</scope>
    <source>
        <strain evidence="9">ATCC BAA-798 / YNP1</strain>
    </source>
</reference>
<gene>
    <name evidence="8" type="ordered locus">Tter_2671</name>
</gene>
<evidence type="ECO:0000256" key="3">
    <source>
        <dbReference type="ARBA" id="ARBA00022692"/>
    </source>
</evidence>
<evidence type="ECO:0000256" key="5">
    <source>
        <dbReference type="ARBA" id="ARBA00023136"/>
    </source>
</evidence>
<dbReference type="Pfam" id="PF12698">
    <property type="entry name" value="ABC2_membrane_3"/>
    <property type="match status" value="1"/>
</dbReference>
<keyword evidence="9" id="KW-1185">Reference proteome</keyword>
<dbReference type="KEGG" id="ttr:Tter_2671"/>
<accession>D1CII8</accession>
<evidence type="ECO:0000256" key="2">
    <source>
        <dbReference type="ARBA" id="ARBA00022475"/>
    </source>
</evidence>
<evidence type="ECO:0000256" key="6">
    <source>
        <dbReference type="SAM" id="Phobius"/>
    </source>
</evidence>
<dbReference type="PANTHER" id="PTHR30294:SF29">
    <property type="entry name" value="MULTIDRUG ABC TRANSPORTER PERMEASE YBHS-RELATED"/>
    <property type="match status" value="1"/>
</dbReference>
<dbReference type="InterPro" id="IPR051449">
    <property type="entry name" value="ABC-2_transporter_component"/>
</dbReference>
<feature type="domain" description="ABC-2 type transporter transmembrane" evidence="7">
    <location>
        <begin position="22"/>
        <end position="359"/>
    </location>
</feature>
<dbReference type="eggNOG" id="COG1668">
    <property type="taxonomic scope" value="Bacteria"/>
</dbReference>
<feature type="transmembrane region" description="Helical" evidence="6">
    <location>
        <begin position="220"/>
        <end position="244"/>
    </location>
</feature>
<name>D1CII8_THET1</name>
<dbReference type="AlphaFoldDB" id="D1CII8"/>
<protein>
    <submittedName>
        <fullName evidence="8">ABC-2 type transporter</fullName>
    </submittedName>
</protein>
<evidence type="ECO:0000259" key="7">
    <source>
        <dbReference type="Pfam" id="PF12698"/>
    </source>
</evidence>
<evidence type="ECO:0000256" key="1">
    <source>
        <dbReference type="ARBA" id="ARBA00004651"/>
    </source>
</evidence>
<sequence>MNSRAILAIARKDVLEVLLNKQLLIVVLMIPIMSAFFLFMGRIIGRETVTNLLVYDPDYKGADAGLVGVVSQGFGDVKVTLADSPEDVARAFGPDRDGSYAVGLVVPGGFEESLRAGERPIVRLYLNGDEVGESRAQLLQAALVNYARGLLAPDPVRIEAQVVNPPRSSPVADINKFYLVTALAFSFVLGSMLAPWLLVEEVEKKTIKVLMVSPASWWDIVLAKALVAGTYQLAMSLLVPVIMWQEVAHLPWLLLFILGGTLFSVALGLLIGGILRSQGAVQAFSGMSVFAYMLPVFLANPLLPTAQGDLGRWIRVLPTYWLTDGISASVLQSPSGGARLVVDLLISLGFALLFGVAAVRYMRRQAEVAAAL</sequence>
<evidence type="ECO:0000313" key="8">
    <source>
        <dbReference type="EMBL" id="ACZ43559.1"/>
    </source>
</evidence>
<feature type="transmembrane region" description="Helical" evidence="6">
    <location>
        <begin position="21"/>
        <end position="44"/>
    </location>
</feature>
<dbReference type="OrthoDB" id="144705at2"/>
<organism evidence="8 9">
    <name type="scientific">Thermobaculum terrenum (strain ATCC BAA-798 / CCMEE 7001 / YNP1)</name>
    <dbReference type="NCBI Taxonomy" id="525904"/>
    <lineage>
        <taxon>Bacteria</taxon>
        <taxon>Bacillati</taxon>
        <taxon>Chloroflexota</taxon>
        <taxon>Chloroflexia</taxon>
        <taxon>Candidatus Thermobaculales</taxon>
        <taxon>Candidatus Thermobaculaceae</taxon>
        <taxon>Thermobaculum</taxon>
    </lineage>
</organism>
<evidence type="ECO:0000256" key="4">
    <source>
        <dbReference type="ARBA" id="ARBA00022989"/>
    </source>
</evidence>
<dbReference type="GO" id="GO:0005886">
    <property type="term" value="C:plasma membrane"/>
    <property type="evidence" value="ECO:0007669"/>
    <property type="project" value="UniProtKB-SubCell"/>
</dbReference>
<keyword evidence="2" id="KW-1003">Cell membrane</keyword>
<dbReference type="GO" id="GO:0140359">
    <property type="term" value="F:ABC-type transporter activity"/>
    <property type="evidence" value="ECO:0007669"/>
    <property type="project" value="InterPro"/>
</dbReference>
<dbReference type="PANTHER" id="PTHR30294">
    <property type="entry name" value="MEMBRANE COMPONENT OF ABC TRANSPORTER YHHJ-RELATED"/>
    <property type="match status" value="1"/>
</dbReference>
<keyword evidence="4 6" id="KW-1133">Transmembrane helix</keyword>
<keyword evidence="5 6" id="KW-0472">Membrane</keyword>
<dbReference type="EMBL" id="CP001826">
    <property type="protein sequence ID" value="ACZ43559.1"/>
    <property type="molecule type" value="Genomic_DNA"/>
</dbReference>
<keyword evidence="3 6" id="KW-0812">Transmembrane</keyword>
<proteinExistence type="predicted"/>
<feature type="transmembrane region" description="Helical" evidence="6">
    <location>
        <begin position="177"/>
        <end position="199"/>
    </location>
</feature>
<dbReference type="Proteomes" id="UP000000323">
    <property type="component" value="Chromosome 2"/>
</dbReference>
<feature type="transmembrane region" description="Helical" evidence="6">
    <location>
        <begin position="250"/>
        <end position="271"/>
    </location>
</feature>
<feature type="transmembrane region" description="Helical" evidence="6">
    <location>
        <begin position="340"/>
        <end position="359"/>
    </location>
</feature>
<dbReference type="InterPro" id="IPR013525">
    <property type="entry name" value="ABC2_TM"/>
</dbReference>
<dbReference type="RefSeq" id="WP_012876590.1">
    <property type="nucleotide sequence ID" value="NC_013526.1"/>
</dbReference>
<evidence type="ECO:0000313" key="9">
    <source>
        <dbReference type="Proteomes" id="UP000000323"/>
    </source>
</evidence>